<proteinExistence type="predicted"/>
<dbReference type="KEGG" id="brs:S23_45380"/>
<gene>
    <name evidence="1" type="ORF">S23_45380</name>
</gene>
<protein>
    <submittedName>
        <fullName evidence="1">Uncharacterized protein</fullName>
    </submittedName>
</protein>
<evidence type="ECO:0000313" key="2">
    <source>
        <dbReference type="Proteomes" id="UP000007886"/>
    </source>
</evidence>
<keyword evidence="2" id="KW-1185">Reference proteome</keyword>
<name>A0AAI8MG05_9BRAD</name>
<organism evidence="1 2">
    <name type="scientific">Bradyrhizobium cosmicum</name>
    <dbReference type="NCBI Taxonomy" id="1404864"/>
    <lineage>
        <taxon>Bacteria</taxon>
        <taxon>Pseudomonadati</taxon>
        <taxon>Pseudomonadota</taxon>
        <taxon>Alphaproteobacteria</taxon>
        <taxon>Hyphomicrobiales</taxon>
        <taxon>Nitrobacteraceae</taxon>
        <taxon>Bradyrhizobium</taxon>
    </lineage>
</organism>
<dbReference type="EMBL" id="AP012279">
    <property type="protein sequence ID" value="BAL77732.1"/>
    <property type="molecule type" value="Genomic_DNA"/>
</dbReference>
<reference evidence="1 2" key="1">
    <citation type="journal article" date="2012" name="Microbes Environ.">
        <title>Complete genome sequence of Bradyrhizobium sp. S23321: insights into symbiosis evolution in soil oligotrophs.</title>
        <authorList>
            <person name="Okubo T."/>
            <person name="Tsukui T."/>
            <person name="Maita H."/>
            <person name="Okamoto S."/>
            <person name="Oshima K."/>
            <person name="Fujisawa T."/>
            <person name="Saito A."/>
            <person name="Futamata H."/>
            <person name="Hattori R."/>
            <person name="Shimomura Y."/>
            <person name="Haruta S."/>
            <person name="Morimoto S."/>
            <person name="Wang Y."/>
            <person name="Sakai Y."/>
            <person name="Hattori M."/>
            <person name="Aizawa S."/>
            <person name="Nagashima K.V.P."/>
            <person name="Masuda S."/>
            <person name="Hattori T."/>
            <person name="Yamashita A."/>
            <person name="Bao Z."/>
            <person name="Hayatsu M."/>
            <person name="Kajiya-Kanegae H."/>
            <person name="Yoshinaga I."/>
            <person name="Sakamoto K."/>
            <person name="Toyota K."/>
            <person name="Nakao M."/>
            <person name="Kohara M."/>
            <person name="Anda M."/>
            <person name="Niwa R."/>
            <person name="Jung-Hwan P."/>
            <person name="Sameshima-Saito R."/>
            <person name="Tokuda S."/>
            <person name="Yamamoto S."/>
            <person name="Yamamoto S."/>
            <person name="Yokoyama T."/>
            <person name="Akutsu T."/>
            <person name="Nakamura Y."/>
            <person name="Nakahira-Yanaka Y."/>
            <person name="Takada Hoshino Y."/>
            <person name="Hirakawa H."/>
            <person name="Mitsui H."/>
            <person name="Terasawa K."/>
            <person name="Itakura M."/>
            <person name="Sato S."/>
            <person name="Ikeda-Ohtsubo W."/>
            <person name="Sakakura N."/>
            <person name="Kaminuma E."/>
            <person name="Minamisawa K."/>
        </authorList>
    </citation>
    <scope>NUCLEOTIDE SEQUENCE [LARGE SCALE GENOMIC DNA]</scope>
    <source>
        <strain evidence="1 2">S23321</strain>
    </source>
</reference>
<evidence type="ECO:0000313" key="1">
    <source>
        <dbReference type="EMBL" id="BAL77732.1"/>
    </source>
</evidence>
<dbReference type="AlphaFoldDB" id="A0AAI8MG05"/>
<sequence>MGTRMSLRRIQTIGDTQDRQREDMQAHHILVDMLDDGFQAITCSSFSYDHTIRRHSTIGSSASNRRNSNFAFGQAVAGSFNRNAIAPWQCRYLLSSTRGV</sequence>
<accession>A0AAI8MG05</accession>
<dbReference type="Proteomes" id="UP000007886">
    <property type="component" value="Chromosome"/>
</dbReference>